<dbReference type="Gene3D" id="2.40.180.10">
    <property type="entry name" value="Catalase core domain"/>
    <property type="match status" value="1"/>
</dbReference>
<feature type="region of interest" description="Disordered" evidence="1">
    <location>
        <begin position="350"/>
        <end position="370"/>
    </location>
</feature>
<sequence length="370" mass="41161">MDFVRYEAYTPVERPTYQAELDEVVRNVGRSTRESVERQGVGRSVRTAHGKTYGLVKATVTVGELPGPYAQGMFAAPASYDAVVRYSNGLGHLRADSLLGAACGMGIKMFGVPGTSLLTDEAEATTFDLNLINNNVFFANTAYDYMVIERLFAELPDALVNPARRKSWMGEFLTRQGTLETPDEWLWDELFAMLSFVKVPRKNLFSYTYNSMGAFRYGDHIAKVRTVPTPDSPAGIGHGGVDVLSDGEAFRNTLVAEAGERDHSFELQVQLNADLTRMPVDNTSVEWPEQLSPWVTVARIAIPRQDISGDENLAAADGTSITPWRSREDHRPIGEIQRVREEVYRRSSIERHRLNGQPRQEPASSAELLG</sequence>
<evidence type="ECO:0000256" key="1">
    <source>
        <dbReference type="SAM" id="MobiDB-lite"/>
    </source>
</evidence>
<evidence type="ECO:0000313" key="3">
    <source>
        <dbReference type="Proteomes" id="UP000095759"/>
    </source>
</evidence>
<dbReference type="InterPro" id="IPR020835">
    <property type="entry name" value="Catalase_sf"/>
</dbReference>
<dbReference type="GO" id="GO:0020037">
    <property type="term" value="F:heme binding"/>
    <property type="evidence" value="ECO:0007669"/>
    <property type="project" value="InterPro"/>
</dbReference>
<evidence type="ECO:0000313" key="2">
    <source>
        <dbReference type="EMBL" id="OEJ29916.1"/>
    </source>
</evidence>
<dbReference type="PANTHER" id="PTHR36195:SF4">
    <property type="entry name" value="DOMAIN PROTEIN, PUTATIVE (AFU_ORTHOLOGUE AFUA_5G01990)-RELATED"/>
    <property type="match status" value="1"/>
</dbReference>
<name>A0A1E5PK72_9ACTN</name>
<dbReference type="Proteomes" id="UP000095759">
    <property type="component" value="Unassembled WGS sequence"/>
</dbReference>
<keyword evidence="3" id="KW-1185">Reference proteome</keyword>
<dbReference type="CDD" id="cd08152">
    <property type="entry name" value="y4iL_like"/>
    <property type="match status" value="1"/>
</dbReference>
<organism evidence="2 3">
    <name type="scientific">Streptomyces agglomeratus</name>
    <dbReference type="NCBI Taxonomy" id="285458"/>
    <lineage>
        <taxon>Bacteria</taxon>
        <taxon>Bacillati</taxon>
        <taxon>Actinomycetota</taxon>
        <taxon>Actinomycetes</taxon>
        <taxon>Kitasatosporales</taxon>
        <taxon>Streptomycetaceae</taxon>
        <taxon>Streptomyces</taxon>
    </lineage>
</organism>
<proteinExistence type="predicted"/>
<dbReference type="SUPFAM" id="SSF56634">
    <property type="entry name" value="Heme-dependent catalase-like"/>
    <property type="match status" value="1"/>
</dbReference>
<gene>
    <name evidence="2" type="ORF">AS594_34145</name>
</gene>
<dbReference type="EMBL" id="MEHJ01000001">
    <property type="protein sequence ID" value="OEJ29916.1"/>
    <property type="molecule type" value="Genomic_DNA"/>
</dbReference>
<comment type="caution">
    <text evidence="2">The sequence shown here is derived from an EMBL/GenBank/DDBJ whole genome shotgun (WGS) entry which is preliminary data.</text>
</comment>
<dbReference type="PANTHER" id="PTHR36195">
    <property type="entry name" value="DOMAIN PROTEIN, PUTATIVE (AFU_ORTHOLOGUE AFUA_5G01990)-RELATED-RELATED"/>
    <property type="match status" value="1"/>
</dbReference>
<protein>
    <submittedName>
        <fullName evidence="2">Catalase</fullName>
    </submittedName>
</protein>
<dbReference type="STRING" id="285458.BGM19_02430"/>
<accession>A0A1E5PK72</accession>
<dbReference type="OrthoDB" id="9765610at2"/>
<reference evidence="2 3" key="1">
    <citation type="submission" date="2016-08" db="EMBL/GenBank/DDBJ databases">
        <title>Complete genome sequence of Streptomyces agglomeratus strain 6-3-2, a novel anti-MRSA actinomycete isolated from Wuli of Tebit, China.</title>
        <authorList>
            <person name="Chen X."/>
        </authorList>
    </citation>
    <scope>NUCLEOTIDE SEQUENCE [LARGE SCALE GENOMIC DNA]</scope>
    <source>
        <strain evidence="2 3">6-3-2</strain>
    </source>
</reference>
<dbReference type="AlphaFoldDB" id="A0A1E5PK72"/>